<dbReference type="EMBL" id="BARU01010209">
    <property type="protein sequence ID" value="GAH45903.1"/>
    <property type="molecule type" value="Genomic_DNA"/>
</dbReference>
<dbReference type="SUPFAM" id="SSF53335">
    <property type="entry name" value="S-adenosyl-L-methionine-dependent methyltransferases"/>
    <property type="match status" value="1"/>
</dbReference>
<dbReference type="AlphaFoldDB" id="X1HKQ9"/>
<evidence type="ECO:0000313" key="1">
    <source>
        <dbReference type="EMBL" id="GAH45903.1"/>
    </source>
</evidence>
<name>X1HKQ9_9ZZZZ</name>
<accession>X1HKQ9</accession>
<evidence type="ECO:0008006" key="2">
    <source>
        <dbReference type="Google" id="ProtNLM"/>
    </source>
</evidence>
<protein>
    <recommendedName>
        <fullName evidence="2">DNA methylase N-4/N-6 domain-containing protein</fullName>
    </recommendedName>
</protein>
<comment type="caution">
    <text evidence="1">The sequence shown here is derived from an EMBL/GenBank/DDBJ whole genome shotgun (WGS) entry which is preliminary data.</text>
</comment>
<proteinExistence type="predicted"/>
<feature type="non-terminal residue" evidence="1">
    <location>
        <position position="292"/>
    </location>
</feature>
<reference evidence="1" key="1">
    <citation type="journal article" date="2014" name="Front. Microbiol.">
        <title>High frequency of phylogenetically diverse reductive dehalogenase-homologous genes in deep subseafloor sedimentary metagenomes.</title>
        <authorList>
            <person name="Kawai M."/>
            <person name="Futagami T."/>
            <person name="Toyoda A."/>
            <person name="Takaki Y."/>
            <person name="Nishi S."/>
            <person name="Hori S."/>
            <person name="Arai W."/>
            <person name="Tsubouchi T."/>
            <person name="Morono Y."/>
            <person name="Uchiyama I."/>
            <person name="Ito T."/>
            <person name="Fujiyama A."/>
            <person name="Inagaki F."/>
            <person name="Takami H."/>
        </authorList>
    </citation>
    <scope>NUCLEOTIDE SEQUENCE</scope>
    <source>
        <strain evidence="1">Expedition CK06-06</strain>
    </source>
</reference>
<dbReference type="InterPro" id="IPR029063">
    <property type="entry name" value="SAM-dependent_MTases_sf"/>
</dbReference>
<organism evidence="1">
    <name type="scientific">marine sediment metagenome</name>
    <dbReference type="NCBI Taxonomy" id="412755"/>
    <lineage>
        <taxon>unclassified sequences</taxon>
        <taxon>metagenomes</taxon>
        <taxon>ecological metagenomes</taxon>
    </lineage>
</organism>
<gene>
    <name evidence="1" type="ORF">S03H2_19536</name>
</gene>
<dbReference type="Gene3D" id="3.40.50.150">
    <property type="entry name" value="Vaccinia Virus protein VP39"/>
    <property type="match status" value="1"/>
</dbReference>
<sequence length="292" mass="33312">MVEKEVSRILDDMTAAFHKNPDGVEVGFRKLCADWPWAKRSDAYTHLLHRYPAKMLSYIPAFFLSTQRYASRGDPILDVFAGTATVLLESIIHPFLPRSAYGIEINPLARLIAKVKTTLIDPDYAWQAAKKVTFEAQNTSECQLPDYDNLDYWFPHQVQQKLGMLAWSIDKVDIDDDIRDFLLVCLSSIVRKCSYADPHIPVPVRLKIDESAPNSPRAEFIKKCLDSVEKADPSSIFLDIVYKNVLRMRKLAQVKAVADHRVEARIIGDDARQIQYVPMGARAKLYKEQAQE</sequence>